<dbReference type="OrthoDB" id="433844at2759"/>
<evidence type="ECO:0000313" key="2">
    <source>
        <dbReference type="EMBL" id="CAE7261048.1"/>
    </source>
</evidence>
<proteinExistence type="predicted"/>
<evidence type="ECO:0000256" key="1">
    <source>
        <dbReference type="SAM" id="MobiDB-lite"/>
    </source>
</evidence>
<name>A0A812MEP9_9DINO</name>
<keyword evidence="3" id="KW-1185">Reference proteome</keyword>
<gene>
    <name evidence="2" type="ORF">SNAT2548_LOCUS13659</name>
</gene>
<dbReference type="Proteomes" id="UP000604046">
    <property type="component" value="Unassembled WGS sequence"/>
</dbReference>
<feature type="region of interest" description="Disordered" evidence="1">
    <location>
        <begin position="237"/>
        <end position="256"/>
    </location>
</feature>
<reference evidence="2" key="1">
    <citation type="submission" date="2021-02" db="EMBL/GenBank/DDBJ databases">
        <authorList>
            <person name="Dougan E. K."/>
            <person name="Rhodes N."/>
            <person name="Thang M."/>
            <person name="Chan C."/>
        </authorList>
    </citation>
    <scope>NUCLEOTIDE SEQUENCE</scope>
</reference>
<sequence length="486" mass="55780">MDDVQRFVYRALRSDEDVIAGLRARDPAANRTISQALEEGKVASQFLHATILPEVALYYAKAYSETSKQQIVEIDLEGFSGDIVDVSDPHACNCHDIPRSSKAYNYAVKHRVVMLKGYIRPERLSHKVCHTTEYCIDYAGRRSLDDFVSVLPEAMRQEVNRYWRPDTLSTRRRRPISKTSLSQAVHEDDAAQKLVLKKASDGLAQEIEKLQARKKVIDAQSRELKKRADREARLKEEARERKLEEERRERERREEEHLKKKLLAEERRGPKIRARCPEKDHLYDNFDRKALQVALGNGGYIAIWDHAKGHAWSNIPKSLENKLNGRGYHQPHATMVALSPDSDGYYVQFSDESAKYCGPESFEELVATSKPPSVVALGERGSWFVGWPNGNWEYDGLPRSLRNMLDSNKHRSVAKLSISGTSHDQDFDEAAWFVHWEDDGHPVWRLKNAPDILSERLQEVQEKGGTVRSIEFGSYGEWVLRYGYAD</sequence>
<dbReference type="AlphaFoldDB" id="A0A812MEP9"/>
<evidence type="ECO:0000313" key="3">
    <source>
        <dbReference type="Proteomes" id="UP000604046"/>
    </source>
</evidence>
<dbReference type="EMBL" id="CAJNDS010001458">
    <property type="protein sequence ID" value="CAE7261048.1"/>
    <property type="molecule type" value="Genomic_DNA"/>
</dbReference>
<protein>
    <submittedName>
        <fullName evidence="2">Uncharacterized protein</fullName>
    </submittedName>
</protein>
<comment type="caution">
    <text evidence="2">The sequence shown here is derived from an EMBL/GenBank/DDBJ whole genome shotgun (WGS) entry which is preliminary data.</text>
</comment>
<accession>A0A812MEP9</accession>
<organism evidence="2 3">
    <name type="scientific">Symbiodinium natans</name>
    <dbReference type="NCBI Taxonomy" id="878477"/>
    <lineage>
        <taxon>Eukaryota</taxon>
        <taxon>Sar</taxon>
        <taxon>Alveolata</taxon>
        <taxon>Dinophyceae</taxon>
        <taxon>Suessiales</taxon>
        <taxon>Symbiodiniaceae</taxon>
        <taxon>Symbiodinium</taxon>
    </lineage>
</organism>